<proteinExistence type="predicted"/>
<keyword evidence="1" id="KW-0812">Transmembrane</keyword>
<keyword evidence="1" id="KW-1133">Transmembrane helix</keyword>
<reference evidence="3" key="1">
    <citation type="submission" date="2016-06" db="EMBL/GenBank/DDBJ databases">
        <title>Parallel loss of symbiosis genes in relatives of nitrogen-fixing non-legume Parasponia.</title>
        <authorList>
            <person name="Van Velzen R."/>
            <person name="Holmer R."/>
            <person name="Bu F."/>
            <person name="Rutten L."/>
            <person name="Van Zeijl A."/>
            <person name="Liu W."/>
            <person name="Santuari L."/>
            <person name="Cao Q."/>
            <person name="Sharma T."/>
            <person name="Shen D."/>
            <person name="Roswanjaya Y."/>
            <person name="Wardhani T."/>
            <person name="Kalhor M.S."/>
            <person name="Jansen J."/>
            <person name="Van den Hoogen J."/>
            <person name="Gungor B."/>
            <person name="Hartog M."/>
            <person name="Hontelez J."/>
            <person name="Verver J."/>
            <person name="Yang W.-C."/>
            <person name="Schijlen E."/>
            <person name="Repin R."/>
            <person name="Schilthuizen M."/>
            <person name="Schranz E."/>
            <person name="Heidstra R."/>
            <person name="Miyata K."/>
            <person name="Fedorova E."/>
            <person name="Kohlen W."/>
            <person name="Bisseling T."/>
            <person name="Smit S."/>
            <person name="Geurts R."/>
        </authorList>
    </citation>
    <scope>NUCLEOTIDE SEQUENCE [LARGE SCALE GENOMIC DNA]</scope>
    <source>
        <strain evidence="3">cv. RG33-2</strain>
    </source>
</reference>
<dbReference type="InParanoid" id="A0A2P5FU09"/>
<feature type="transmembrane region" description="Helical" evidence="1">
    <location>
        <begin position="102"/>
        <end position="123"/>
    </location>
</feature>
<sequence length="131" mass="15500">MIEGRSSKRYAKSQILEWNEKRKWRSKFHDPKPKRAQKWKTNMNRRLGSWEKKLLGLKKWGWWSGLCACVLFGGKRERECVKVSESGAKQLGQRQRQRQGSVVLCIKHMHLCCVMLAHTWLWLSVAQTSEM</sequence>
<evidence type="ECO:0000313" key="3">
    <source>
        <dbReference type="Proteomes" id="UP000237000"/>
    </source>
</evidence>
<keyword evidence="3" id="KW-1185">Reference proteome</keyword>
<dbReference type="AlphaFoldDB" id="A0A2P5FU09"/>
<name>A0A2P5FU09_TREOI</name>
<evidence type="ECO:0000313" key="2">
    <source>
        <dbReference type="EMBL" id="POO01274.1"/>
    </source>
</evidence>
<evidence type="ECO:0000256" key="1">
    <source>
        <dbReference type="SAM" id="Phobius"/>
    </source>
</evidence>
<comment type="caution">
    <text evidence="2">The sequence shown here is derived from an EMBL/GenBank/DDBJ whole genome shotgun (WGS) entry which is preliminary data.</text>
</comment>
<gene>
    <name evidence="2" type="ORF">TorRG33x02_030280</name>
</gene>
<protein>
    <submittedName>
        <fullName evidence="2">Uncharacterized protein</fullName>
    </submittedName>
</protein>
<accession>A0A2P5FU09</accession>
<keyword evidence="1" id="KW-0472">Membrane</keyword>
<dbReference type="Proteomes" id="UP000237000">
    <property type="component" value="Unassembled WGS sequence"/>
</dbReference>
<dbReference type="EMBL" id="JXTC01000009">
    <property type="protein sequence ID" value="POO01274.1"/>
    <property type="molecule type" value="Genomic_DNA"/>
</dbReference>
<organism evidence="2 3">
    <name type="scientific">Trema orientale</name>
    <name type="common">Charcoal tree</name>
    <name type="synonym">Celtis orientalis</name>
    <dbReference type="NCBI Taxonomy" id="63057"/>
    <lineage>
        <taxon>Eukaryota</taxon>
        <taxon>Viridiplantae</taxon>
        <taxon>Streptophyta</taxon>
        <taxon>Embryophyta</taxon>
        <taxon>Tracheophyta</taxon>
        <taxon>Spermatophyta</taxon>
        <taxon>Magnoliopsida</taxon>
        <taxon>eudicotyledons</taxon>
        <taxon>Gunneridae</taxon>
        <taxon>Pentapetalae</taxon>
        <taxon>rosids</taxon>
        <taxon>fabids</taxon>
        <taxon>Rosales</taxon>
        <taxon>Cannabaceae</taxon>
        <taxon>Trema</taxon>
    </lineage>
</organism>